<dbReference type="InterPro" id="IPR003598">
    <property type="entry name" value="Ig_sub2"/>
</dbReference>
<dbReference type="Proteomes" id="UP001159405">
    <property type="component" value="Unassembled WGS sequence"/>
</dbReference>
<dbReference type="SUPFAM" id="SSF49265">
    <property type="entry name" value="Fibronectin type III"/>
    <property type="match status" value="2"/>
</dbReference>
<dbReference type="InterPro" id="IPR013783">
    <property type="entry name" value="Ig-like_fold"/>
</dbReference>
<sequence>MSSLVSNHTYYPFTDLLGPPTITHISHNQTVNEGDMLMLNCTADGNPPPNITWTRLSSNSHVTFPMVVGRHDEGDYRCSADNGIAIKVHDVFITVQYAATVETVTPVISQAWIGQTVKLTCKADGVPTPTLSWKNPSGKVIKQLLELTNTVDVAMSSDQDFGNYTCEATNDVNTDTSTLLVQQIKAPGSPTVTVDIEATSITVRWTKPANDGGSPITAYRALILRGNTKIENRNITDLSVKHQDIGSLRRGTNYTVKLFARNYVFEGKATERKIQTKYEGVPAAAEITDLPAESKDAEITLKWKEAENNGAPITQYTVYQRTVREDGKTLNWIKIKEVTDTSDRKVVVNLGKGKEYEFVVSATNNFGEGLKEERKIRKIKVLGGAPSAVAFTYELKAHEVTLKWEEPNNNGAEITMYTVYYGTQCDEQWKETKKITDVPVRKYVVKVEMGKKYKVLVTASNKYGESSKEGKIQRVDVPEGGLSASLTERVYPGFWKYTVDHYT</sequence>
<evidence type="ECO:0000259" key="3">
    <source>
        <dbReference type="PROSITE" id="PS50853"/>
    </source>
</evidence>
<dbReference type="SMART" id="SM00409">
    <property type="entry name" value="IG"/>
    <property type="match status" value="2"/>
</dbReference>
<evidence type="ECO:0000313" key="5">
    <source>
        <dbReference type="Proteomes" id="UP001159405"/>
    </source>
</evidence>
<feature type="domain" description="Fibronectin type-III" evidence="3">
    <location>
        <begin position="385"/>
        <end position="480"/>
    </location>
</feature>
<dbReference type="Pfam" id="PF00041">
    <property type="entry name" value="fn3"/>
    <property type="match status" value="3"/>
</dbReference>
<organism evidence="4 5">
    <name type="scientific">Porites lobata</name>
    <dbReference type="NCBI Taxonomy" id="104759"/>
    <lineage>
        <taxon>Eukaryota</taxon>
        <taxon>Metazoa</taxon>
        <taxon>Cnidaria</taxon>
        <taxon>Anthozoa</taxon>
        <taxon>Hexacorallia</taxon>
        <taxon>Scleractinia</taxon>
        <taxon>Fungiina</taxon>
        <taxon>Poritidae</taxon>
        <taxon>Porites</taxon>
    </lineage>
</organism>
<dbReference type="EMBL" id="CALNXK010000244">
    <property type="protein sequence ID" value="CAH3178752.1"/>
    <property type="molecule type" value="Genomic_DNA"/>
</dbReference>
<evidence type="ECO:0000313" key="4">
    <source>
        <dbReference type="EMBL" id="CAH3178752.1"/>
    </source>
</evidence>
<feature type="domain" description="Ig-like" evidence="2">
    <location>
        <begin position="20"/>
        <end position="94"/>
    </location>
</feature>
<feature type="domain" description="Fibronectin type-III" evidence="3">
    <location>
        <begin position="186"/>
        <end position="280"/>
    </location>
</feature>
<dbReference type="CDD" id="cd00063">
    <property type="entry name" value="FN3"/>
    <property type="match status" value="3"/>
</dbReference>
<dbReference type="InterPro" id="IPR003599">
    <property type="entry name" value="Ig_sub"/>
</dbReference>
<name>A0ABN8RIB9_9CNID</name>
<dbReference type="Pfam" id="PF13927">
    <property type="entry name" value="Ig_3"/>
    <property type="match status" value="2"/>
</dbReference>
<feature type="domain" description="Ig-like" evidence="2">
    <location>
        <begin position="114"/>
        <end position="182"/>
    </location>
</feature>
<dbReference type="SUPFAM" id="SSF48726">
    <property type="entry name" value="Immunoglobulin"/>
    <property type="match status" value="2"/>
</dbReference>
<dbReference type="InterPro" id="IPR036179">
    <property type="entry name" value="Ig-like_dom_sf"/>
</dbReference>
<dbReference type="Gene3D" id="2.60.40.10">
    <property type="entry name" value="Immunoglobulins"/>
    <property type="match status" value="5"/>
</dbReference>
<dbReference type="PROSITE" id="PS50835">
    <property type="entry name" value="IG_LIKE"/>
    <property type="match status" value="2"/>
</dbReference>
<accession>A0ABN8RIB9</accession>
<dbReference type="PROSITE" id="PS50853">
    <property type="entry name" value="FN3"/>
    <property type="match status" value="3"/>
</dbReference>
<dbReference type="SMART" id="SM00408">
    <property type="entry name" value="IGc2"/>
    <property type="match status" value="2"/>
</dbReference>
<reference evidence="4 5" key="1">
    <citation type="submission" date="2022-05" db="EMBL/GenBank/DDBJ databases">
        <authorList>
            <consortium name="Genoscope - CEA"/>
            <person name="William W."/>
        </authorList>
    </citation>
    <scope>NUCLEOTIDE SEQUENCE [LARGE SCALE GENOMIC DNA]</scope>
</reference>
<gene>
    <name evidence="4" type="ORF">PLOB_00021035</name>
</gene>
<dbReference type="InterPro" id="IPR036116">
    <property type="entry name" value="FN3_sf"/>
</dbReference>
<evidence type="ECO:0000259" key="2">
    <source>
        <dbReference type="PROSITE" id="PS50835"/>
    </source>
</evidence>
<proteinExistence type="predicted"/>
<dbReference type="InterPro" id="IPR007110">
    <property type="entry name" value="Ig-like_dom"/>
</dbReference>
<dbReference type="InterPro" id="IPR003961">
    <property type="entry name" value="FN3_dom"/>
</dbReference>
<keyword evidence="1" id="KW-0677">Repeat</keyword>
<dbReference type="SMART" id="SM00060">
    <property type="entry name" value="FN3"/>
    <property type="match status" value="3"/>
</dbReference>
<evidence type="ECO:0000256" key="1">
    <source>
        <dbReference type="ARBA" id="ARBA00022737"/>
    </source>
</evidence>
<dbReference type="PANTHER" id="PTHR13817:SF166">
    <property type="entry name" value="NEURONAL IGCAM-RELATED"/>
    <property type="match status" value="1"/>
</dbReference>
<protein>
    <submittedName>
        <fullName evidence="4">Uncharacterized protein</fullName>
    </submittedName>
</protein>
<feature type="domain" description="Fibronectin type-III" evidence="3">
    <location>
        <begin position="281"/>
        <end position="382"/>
    </location>
</feature>
<keyword evidence="5" id="KW-1185">Reference proteome</keyword>
<dbReference type="PANTHER" id="PTHR13817">
    <property type="entry name" value="TITIN"/>
    <property type="match status" value="1"/>
</dbReference>
<comment type="caution">
    <text evidence="4">The sequence shown here is derived from an EMBL/GenBank/DDBJ whole genome shotgun (WGS) entry which is preliminary data.</text>
</comment>
<dbReference type="InterPro" id="IPR050964">
    <property type="entry name" value="Striated_Muscle_Regulatory"/>
</dbReference>